<evidence type="ECO:0000256" key="2">
    <source>
        <dbReference type="SAM" id="SignalP"/>
    </source>
</evidence>
<dbReference type="HOGENOM" id="CLU_1723007_0_0_1"/>
<dbReference type="InParanoid" id="W3WTZ3"/>
<reference evidence="4" key="1">
    <citation type="journal article" date="2015" name="BMC Genomics">
        <title>Genomic and transcriptomic analysis of the endophytic fungus Pestalotiopsis fici reveals its lifestyle and high potential for synthesis of natural products.</title>
        <authorList>
            <person name="Wang X."/>
            <person name="Zhang X."/>
            <person name="Liu L."/>
            <person name="Xiang M."/>
            <person name="Wang W."/>
            <person name="Sun X."/>
            <person name="Che Y."/>
            <person name="Guo L."/>
            <person name="Liu G."/>
            <person name="Guo L."/>
            <person name="Wang C."/>
            <person name="Yin W.B."/>
            <person name="Stadler M."/>
            <person name="Zhang X."/>
            <person name="Liu X."/>
        </authorList>
    </citation>
    <scope>NUCLEOTIDE SEQUENCE [LARGE SCALE GENOMIC DNA]</scope>
    <source>
        <strain evidence="4">W106-1 / CGMCC3.15140</strain>
    </source>
</reference>
<proteinExistence type="predicted"/>
<evidence type="ECO:0000313" key="4">
    <source>
        <dbReference type="Proteomes" id="UP000030651"/>
    </source>
</evidence>
<dbReference type="Proteomes" id="UP000030651">
    <property type="component" value="Unassembled WGS sequence"/>
</dbReference>
<feature type="region of interest" description="Disordered" evidence="1">
    <location>
        <begin position="17"/>
        <end position="41"/>
    </location>
</feature>
<dbReference type="RefSeq" id="XP_007837971.1">
    <property type="nucleotide sequence ID" value="XM_007839780.1"/>
</dbReference>
<sequence length="152" mass="15920">MKILTVFALSASVAFAAPSSPASPPTPSTPSSPSSISLGHDKTNSNTLTSCTPDSIAQCVASLGLDGISCFAQVCTTMGATELRRRQTSNATAAATDDLDETDGDDDDEDVEDDFRVAAHDDTPASCTEDNLLDCAVAQWRNPDICFQQLCL</sequence>
<dbReference type="KEGG" id="pfy:PFICI_11199"/>
<dbReference type="OrthoDB" id="4771395at2759"/>
<dbReference type="EMBL" id="KI912116">
    <property type="protein sequence ID" value="ETS77325.1"/>
    <property type="molecule type" value="Genomic_DNA"/>
</dbReference>
<accession>W3WTZ3</accession>
<evidence type="ECO:0008006" key="5">
    <source>
        <dbReference type="Google" id="ProtNLM"/>
    </source>
</evidence>
<protein>
    <recommendedName>
        <fullName evidence="5">Extracellular membrane protein CFEM domain-containing protein</fullName>
    </recommendedName>
</protein>
<evidence type="ECO:0000256" key="1">
    <source>
        <dbReference type="SAM" id="MobiDB-lite"/>
    </source>
</evidence>
<gene>
    <name evidence="3" type="ORF">PFICI_11199</name>
</gene>
<keyword evidence="4" id="KW-1185">Reference proteome</keyword>
<keyword evidence="2" id="KW-0732">Signal</keyword>
<feature type="chain" id="PRO_5004833961" description="Extracellular membrane protein CFEM domain-containing protein" evidence="2">
    <location>
        <begin position="17"/>
        <end position="152"/>
    </location>
</feature>
<feature type="region of interest" description="Disordered" evidence="1">
    <location>
        <begin position="84"/>
        <end position="110"/>
    </location>
</feature>
<name>W3WTZ3_PESFW</name>
<evidence type="ECO:0000313" key="3">
    <source>
        <dbReference type="EMBL" id="ETS77325.1"/>
    </source>
</evidence>
<feature type="compositionally biased region" description="Acidic residues" evidence="1">
    <location>
        <begin position="97"/>
        <end position="110"/>
    </location>
</feature>
<dbReference type="AlphaFoldDB" id="W3WTZ3"/>
<dbReference type="GeneID" id="19276212"/>
<organism evidence="3 4">
    <name type="scientific">Pestalotiopsis fici (strain W106-1 / CGMCC3.15140)</name>
    <dbReference type="NCBI Taxonomy" id="1229662"/>
    <lineage>
        <taxon>Eukaryota</taxon>
        <taxon>Fungi</taxon>
        <taxon>Dikarya</taxon>
        <taxon>Ascomycota</taxon>
        <taxon>Pezizomycotina</taxon>
        <taxon>Sordariomycetes</taxon>
        <taxon>Xylariomycetidae</taxon>
        <taxon>Amphisphaeriales</taxon>
        <taxon>Sporocadaceae</taxon>
        <taxon>Pestalotiopsis</taxon>
    </lineage>
</organism>
<feature type="compositionally biased region" description="Pro residues" evidence="1">
    <location>
        <begin position="21"/>
        <end position="30"/>
    </location>
</feature>
<feature type="signal peptide" evidence="2">
    <location>
        <begin position="1"/>
        <end position="16"/>
    </location>
</feature>